<dbReference type="GO" id="GO:0005524">
    <property type="term" value="F:ATP binding"/>
    <property type="evidence" value="ECO:0007669"/>
    <property type="project" value="UniProtKB-KW"/>
</dbReference>
<dbReference type="GO" id="GO:0016787">
    <property type="term" value="F:hydrolase activity"/>
    <property type="evidence" value="ECO:0007669"/>
    <property type="project" value="InterPro"/>
</dbReference>
<reference evidence="6 7" key="1">
    <citation type="submission" date="2018-09" db="EMBL/GenBank/DDBJ databases">
        <title>Genome sequencing of strain BHWM-4.</title>
        <authorList>
            <person name="Heo J."/>
            <person name="Kim S.-J."/>
            <person name="Kwon S.-W."/>
        </authorList>
    </citation>
    <scope>NUCLEOTIDE SEQUENCE [LARGE SCALE GENOMIC DNA]</scope>
    <source>
        <strain evidence="6 7">BHWM-4</strain>
    </source>
</reference>
<dbReference type="CDD" id="cd18785">
    <property type="entry name" value="SF2_C"/>
    <property type="match status" value="1"/>
</dbReference>
<dbReference type="Pfam" id="PF00271">
    <property type="entry name" value="Helicase_C"/>
    <property type="match status" value="1"/>
</dbReference>
<keyword evidence="2" id="KW-0067">ATP-binding</keyword>
<gene>
    <name evidence="6" type="ORF">D7I45_05020</name>
</gene>
<evidence type="ECO:0000256" key="1">
    <source>
        <dbReference type="ARBA" id="ARBA00022741"/>
    </source>
</evidence>
<proteinExistence type="predicted"/>
<keyword evidence="1" id="KW-0547">Nucleotide-binding</keyword>
<dbReference type="PROSITE" id="PS51192">
    <property type="entry name" value="HELICASE_ATP_BIND_1"/>
    <property type="match status" value="1"/>
</dbReference>
<keyword evidence="6" id="KW-0378">Hydrolase</keyword>
<dbReference type="SUPFAM" id="SSF52540">
    <property type="entry name" value="P-loop containing nucleoside triphosphate hydrolases"/>
    <property type="match status" value="1"/>
</dbReference>
<keyword evidence="7" id="KW-1185">Reference proteome</keyword>
<organism evidence="6 7">
    <name type="scientific">Apilactobacillus bombintestini</name>
    <dbReference type="NCBI Taxonomy" id="2419772"/>
    <lineage>
        <taxon>Bacteria</taxon>
        <taxon>Bacillati</taxon>
        <taxon>Bacillota</taxon>
        <taxon>Bacilli</taxon>
        <taxon>Lactobacillales</taxon>
        <taxon>Lactobacillaceae</taxon>
        <taxon>Apilactobacillus</taxon>
    </lineage>
</organism>
<dbReference type="GO" id="GO:0006270">
    <property type="term" value="P:DNA replication initiation"/>
    <property type="evidence" value="ECO:0007669"/>
    <property type="project" value="TreeGrafter"/>
</dbReference>
<sequence>MIENISELYGRHIDEKLVSDSLVQRSTVQKYTPIKIEHNHIYCKRCGQITKYIDAKMPNDNYYCPICINLGRITLNSPLCYVKEPNDFNIKNPVLTWHGKLTKEQDACSKDIIKVFNSSEKHLLWAVTGAGKTEMLFFGIEDALKQQKRICIASPRVDVCVELYPRIKEAFANTSMILLHGRSEVKYQYCQLTICTTHQLLRFYKAFDVLIIDEVDSFPFVDNAALYFAANNAVKEQGATLYLTATPSEELMKQIKRKKIGVSYLPIRFHRHLLPQIKNRHVKEWRGQLTKNKLPASLIRNIKDKINKQQRFLLFVPRVADLKPVSEILSKTFDNSLWRTVHSSDEKRMEKVSQMRNEELLFLITTTILERGVTFPGIDVLILGADDDVFSASSLVQIAGRVGRKKDRPYGDVSFYSSVHTNNIKKAIKQIKYMNRLAKKLK</sequence>
<keyword evidence="3" id="KW-0238">DNA-binding</keyword>
<feature type="domain" description="Helicase ATP-binding" evidence="4">
    <location>
        <begin position="113"/>
        <end position="265"/>
    </location>
</feature>
<dbReference type="KEGG" id="abom:D7I45_05020"/>
<dbReference type="PANTHER" id="PTHR30580">
    <property type="entry name" value="PRIMOSOMAL PROTEIN N"/>
    <property type="match status" value="1"/>
</dbReference>
<dbReference type="InterPro" id="IPR014001">
    <property type="entry name" value="Helicase_ATP-bd"/>
</dbReference>
<keyword evidence="6" id="KW-0347">Helicase</keyword>
<dbReference type="PANTHER" id="PTHR30580:SF1">
    <property type="entry name" value="COMF OPERON PROTEIN 1"/>
    <property type="match status" value="1"/>
</dbReference>
<feature type="domain" description="Helicase C-terminal" evidence="5">
    <location>
        <begin position="301"/>
        <end position="442"/>
    </location>
</feature>
<dbReference type="Proteomes" id="UP000272003">
    <property type="component" value="Chromosome"/>
</dbReference>
<protein>
    <submittedName>
        <fullName evidence="6">DEAD/DEAH box helicase</fullName>
    </submittedName>
</protein>
<dbReference type="InterPro" id="IPR001650">
    <property type="entry name" value="Helicase_C-like"/>
</dbReference>
<accession>A0A387AQ53</accession>
<dbReference type="SMART" id="SM00490">
    <property type="entry name" value="HELICc"/>
    <property type="match status" value="1"/>
</dbReference>
<dbReference type="Pfam" id="PF04851">
    <property type="entry name" value="ResIII"/>
    <property type="match status" value="1"/>
</dbReference>
<dbReference type="InterPro" id="IPR027417">
    <property type="entry name" value="P-loop_NTPase"/>
</dbReference>
<dbReference type="OrthoDB" id="2077914at2"/>
<dbReference type="InterPro" id="IPR006935">
    <property type="entry name" value="Helicase/UvrB_N"/>
</dbReference>
<dbReference type="PROSITE" id="PS51194">
    <property type="entry name" value="HELICASE_CTER"/>
    <property type="match status" value="1"/>
</dbReference>
<evidence type="ECO:0000313" key="7">
    <source>
        <dbReference type="Proteomes" id="UP000272003"/>
    </source>
</evidence>
<evidence type="ECO:0000259" key="4">
    <source>
        <dbReference type="PROSITE" id="PS51192"/>
    </source>
</evidence>
<evidence type="ECO:0000259" key="5">
    <source>
        <dbReference type="PROSITE" id="PS51194"/>
    </source>
</evidence>
<dbReference type="Gene3D" id="3.40.50.300">
    <property type="entry name" value="P-loop containing nucleotide triphosphate hydrolases"/>
    <property type="match status" value="2"/>
</dbReference>
<dbReference type="GO" id="GO:0006302">
    <property type="term" value="P:double-strand break repair"/>
    <property type="evidence" value="ECO:0007669"/>
    <property type="project" value="TreeGrafter"/>
</dbReference>
<name>A0A387AQ53_9LACO</name>
<dbReference type="CDD" id="cd17925">
    <property type="entry name" value="DEXDc_ComFA"/>
    <property type="match status" value="1"/>
</dbReference>
<dbReference type="RefSeq" id="WP_120784639.1">
    <property type="nucleotide sequence ID" value="NZ_CP032626.1"/>
</dbReference>
<dbReference type="SMART" id="SM00487">
    <property type="entry name" value="DEXDc"/>
    <property type="match status" value="1"/>
</dbReference>
<dbReference type="AlphaFoldDB" id="A0A387AQ53"/>
<evidence type="ECO:0000313" key="6">
    <source>
        <dbReference type="EMBL" id="AYF92874.1"/>
    </source>
</evidence>
<evidence type="ECO:0000256" key="2">
    <source>
        <dbReference type="ARBA" id="ARBA00022840"/>
    </source>
</evidence>
<dbReference type="GO" id="GO:0003677">
    <property type="term" value="F:DNA binding"/>
    <property type="evidence" value="ECO:0007669"/>
    <property type="project" value="UniProtKB-KW"/>
</dbReference>
<dbReference type="EMBL" id="CP032626">
    <property type="protein sequence ID" value="AYF92874.1"/>
    <property type="molecule type" value="Genomic_DNA"/>
</dbReference>
<evidence type="ECO:0000256" key="3">
    <source>
        <dbReference type="ARBA" id="ARBA00023125"/>
    </source>
</evidence>
<dbReference type="GO" id="GO:0043138">
    <property type="term" value="F:3'-5' DNA helicase activity"/>
    <property type="evidence" value="ECO:0007669"/>
    <property type="project" value="TreeGrafter"/>
</dbReference>
<dbReference type="GO" id="GO:0006310">
    <property type="term" value="P:DNA recombination"/>
    <property type="evidence" value="ECO:0007669"/>
    <property type="project" value="TreeGrafter"/>
</dbReference>